<protein>
    <submittedName>
        <fullName evidence="1">Uncharacterized protein</fullName>
    </submittedName>
</protein>
<dbReference type="EMBL" id="UIDG01000623">
    <property type="protein sequence ID" value="SUS08467.1"/>
    <property type="molecule type" value="Genomic_DNA"/>
</dbReference>
<name>A0A380TKC1_9ZZZZ</name>
<sequence>MWRRELHAIGQVRQRSDGCHEEAVRIALRVSNLRQGSSDAFQSTVARRAALDTGVWRNGRVGLSMQLTRDLLYPNSVRKSAR</sequence>
<reference evidence="1" key="1">
    <citation type="submission" date="2018-07" db="EMBL/GenBank/DDBJ databases">
        <authorList>
            <person name="Quirk P.G."/>
            <person name="Krulwich T.A."/>
        </authorList>
    </citation>
    <scope>NUCLEOTIDE SEQUENCE</scope>
</reference>
<evidence type="ECO:0000313" key="1">
    <source>
        <dbReference type="EMBL" id="SUS08467.1"/>
    </source>
</evidence>
<accession>A0A380TKC1</accession>
<proteinExistence type="predicted"/>
<gene>
    <name evidence="1" type="ORF">DF3PB_70014</name>
</gene>
<organism evidence="1">
    <name type="scientific">metagenome</name>
    <dbReference type="NCBI Taxonomy" id="256318"/>
    <lineage>
        <taxon>unclassified sequences</taxon>
        <taxon>metagenomes</taxon>
    </lineage>
</organism>
<dbReference type="AlphaFoldDB" id="A0A380TKC1"/>